<protein>
    <recommendedName>
        <fullName evidence="5">Fe2OG dioxygenase domain-containing protein</fullName>
    </recommendedName>
</protein>
<evidence type="ECO:0000256" key="2">
    <source>
        <dbReference type="ARBA" id="ARBA00023004"/>
    </source>
</evidence>
<feature type="domain" description="Fe2OG dioxygenase" evidence="5">
    <location>
        <begin position="202"/>
        <end position="305"/>
    </location>
</feature>
<dbReference type="InterPro" id="IPR005123">
    <property type="entry name" value="Oxoglu/Fe-dep_dioxygenase_dom"/>
</dbReference>
<keyword evidence="2 3" id="KW-0408">Iron</keyword>
<evidence type="ECO:0000313" key="6">
    <source>
        <dbReference type="EMBL" id="GMG98351.1"/>
    </source>
</evidence>
<dbReference type="PANTHER" id="PTHR47990">
    <property type="entry name" value="2-OXOGLUTARATE (2OG) AND FE(II)-DEPENDENT OXYGENASE SUPERFAMILY PROTEIN-RELATED"/>
    <property type="match status" value="1"/>
</dbReference>
<sequence length="351" mass="40245">MSETNLASYPPLFRTIMDEPTGRVCPEDDRADTEDRSMPEPDPLPEIDAEFLVPQKLGEACREWGIFRLVNHGIPKQLLRDVEEHAERMFDMQFESKKALFGGGPLSYFWGTPALTPSGVALPRGHQNIDWVEGLNVPLSQLSNFHTQDPFVSSFRKLMEEWGRHLTRLGGTLFEAMLNSLKLEAQVHRHHHLHYQKNYIDESTGIVRVYRYPRCLAAEAADRVKGLDAHTDSSVLSILYQNQVAGLQILKDDKWLQVNSTADSLIVNLGDMMQAMSDDEYRSVRHRVKLNLRKERISICYFVFPKEQCLIRSSSYKPFTYKDFRDQVQNDVATLGTKVGLPRFKLPQPPL</sequence>
<organism evidence="6 7">
    <name type="scientific">Nepenthes gracilis</name>
    <name type="common">Slender pitcher plant</name>
    <dbReference type="NCBI Taxonomy" id="150966"/>
    <lineage>
        <taxon>Eukaryota</taxon>
        <taxon>Viridiplantae</taxon>
        <taxon>Streptophyta</taxon>
        <taxon>Embryophyta</taxon>
        <taxon>Tracheophyta</taxon>
        <taxon>Spermatophyta</taxon>
        <taxon>Magnoliopsida</taxon>
        <taxon>eudicotyledons</taxon>
        <taxon>Gunneridae</taxon>
        <taxon>Pentapetalae</taxon>
        <taxon>Caryophyllales</taxon>
        <taxon>Nepenthaceae</taxon>
        <taxon>Nepenthes</taxon>
    </lineage>
</organism>
<dbReference type="Pfam" id="PF14226">
    <property type="entry name" value="DIOX_N"/>
    <property type="match status" value="1"/>
</dbReference>
<dbReference type="Gene3D" id="2.60.120.330">
    <property type="entry name" value="B-lactam Antibiotic, Isopenicillin N Synthase, Chain"/>
    <property type="match status" value="1"/>
</dbReference>
<name>A0AAD3RVC3_NEPGR</name>
<evidence type="ECO:0000259" key="5">
    <source>
        <dbReference type="PROSITE" id="PS51471"/>
    </source>
</evidence>
<evidence type="ECO:0000313" key="7">
    <source>
        <dbReference type="Proteomes" id="UP001279734"/>
    </source>
</evidence>
<comment type="caution">
    <text evidence="6">The sequence shown here is derived from an EMBL/GenBank/DDBJ whole genome shotgun (WGS) entry which is preliminary data.</text>
</comment>
<dbReference type="InterPro" id="IPR044861">
    <property type="entry name" value="IPNS-like_FE2OG_OXY"/>
</dbReference>
<dbReference type="InterPro" id="IPR026992">
    <property type="entry name" value="DIOX_N"/>
</dbReference>
<proteinExistence type="inferred from homology"/>
<dbReference type="SUPFAM" id="SSF51197">
    <property type="entry name" value="Clavaminate synthase-like"/>
    <property type="match status" value="1"/>
</dbReference>
<keyword evidence="7" id="KW-1185">Reference proteome</keyword>
<dbReference type="GO" id="GO:0016491">
    <property type="term" value="F:oxidoreductase activity"/>
    <property type="evidence" value="ECO:0007669"/>
    <property type="project" value="UniProtKB-KW"/>
</dbReference>
<feature type="compositionally biased region" description="Basic and acidic residues" evidence="4">
    <location>
        <begin position="18"/>
        <end position="39"/>
    </location>
</feature>
<evidence type="ECO:0000256" key="3">
    <source>
        <dbReference type="RuleBase" id="RU003682"/>
    </source>
</evidence>
<dbReference type="AlphaFoldDB" id="A0AAD3RVC3"/>
<keyword evidence="3" id="KW-0560">Oxidoreductase</keyword>
<keyword evidence="1 3" id="KW-0479">Metal-binding</keyword>
<dbReference type="GO" id="GO:0046872">
    <property type="term" value="F:metal ion binding"/>
    <property type="evidence" value="ECO:0007669"/>
    <property type="project" value="UniProtKB-KW"/>
</dbReference>
<dbReference type="EMBL" id="BSYO01000001">
    <property type="protein sequence ID" value="GMG98351.1"/>
    <property type="molecule type" value="Genomic_DNA"/>
</dbReference>
<dbReference type="PROSITE" id="PS51471">
    <property type="entry name" value="FE2OG_OXY"/>
    <property type="match status" value="1"/>
</dbReference>
<dbReference type="Proteomes" id="UP001279734">
    <property type="component" value="Unassembled WGS sequence"/>
</dbReference>
<comment type="similarity">
    <text evidence="3">Belongs to the iron/ascorbate-dependent oxidoreductase family.</text>
</comment>
<accession>A0AAD3RVC3</accession>
<gene>
    <name evidence="6" type="ORF">Nepgr_000191</name>
</gene>
<evidence type="ECO:0000256" key="4">
    <source>
        <dbReference type="SAM" id="MobiDB-lite"/>
    </source>
</evidence>
<feature type="region of interest" description="Disordered" evidence="4">
    <location>
        <begin position="18"/>
        <end position="46"/>
    </location>
</feature>
<dbReference type="InterPro" id="IPR027443">
    <property type="entry name" value="IPNS-like_sf"/>
</dbReference>
<dbReference type="PRINTS" id="PR00682">
    <property type="entry name" value="IPNSYNTHASE"/>
</dbReference>
<evidence type="ECO:0000256" key="1">
    <source>
        <dbReference type="ARBA" id="ARBA00022723"/>
    </source>
</evidence>
<dbReference type="InterPro" id="IPR050231">
    <property type="entry name" value="Iron_ascorbate_oxido_reductase"/>
</dbReference>
<reference evidence="6" key="1">
    <citation type="submission" date="2023-05" db="EMBL/GenBank/DDBJ databases">
        <title>Nepenthes gracilis genome sequencing.</title>
        <authorList>
            <person name="Fukushima K."/>
        </authorList>
    </citation>
    <scope>NUCLEOTIDE SEQUENCE</scope>
    <source>
        <strain evidence="6">SING2019-196</strain>
    </source>
</reference>
<dbReference type="Pfam" id="PF03171">
    <property type="entry name" value="2OG-FeII_Oxy"/>
    <property type="match status" value="1"/>
</dbReference>